<gene>
    <name evidence="2 5" type="primary">thiL</name>
    <name evidence="5" type="ORF">NU887_09535</name>
</gene>
<dbReference type="GO" id="GO:0009228">
    <property type="term" value="P:thiamine biosynthetic process"/>
    <property type="evidence" value="ECO:0007669"/>
    <property type="project" value="UniProtKB-KW"/>
</dbReference>
<dbReference type="Gene3D" id="3.90.650.10">
    <property type="entry name" value="PurM-like C-terminal domain"/>
    <property type="match status" value="1"/>
</dbReference>
<organism evidence="5 6">
    <name type="scientific">Aquiflexum gelatinilyticum</name>
    <dbReference type="NCBI Taxonomy" id="2961943"/>
    <lineage>
        <taxon>Bacteria</taxon>
        <taxon>Pseudomonadati</taxon>
        <taxon>Bacteroidota</taxon>
        <taxon>Cytophagia</taxon>
        <taxon>Cytophagales</taxon>
        <taxon>Cyclobacteriaceae</taxon>
        <taxon>Aquiflexum</taxon>
    </lineage>
</organism>
<feature type="binding site" evidence="2">
    <location>
        <position position="52"/>
    </location>
    <ligand>
        <name>Mg(2+)</name>
        <dbReference type="ChEBI" id="CHEBI:18420"/>
        <label>4</label>
    </ligand>
</feature>
<dbReference type="EMBL" id="JANSUY010000005">
    <property type="protein sequence ID" value="MCR9015276.1"/>
    <property type="molecule type" value="Genomic_DNA"/>
</dbReference>
<evidence type="ECO:0000259" key="3">
    <source>
        <dbReference type="Pfam" id="PF00586"/>
    </source>
</evidence>
<dbReference type="AlphaFoldDB" id="A0A9X2T0X2"/>
<keyword evidence="1 2" id="KW-0784">Thiamine biosynthesis</keyword>
<name>A0A9X2T0X2_9BACT</name>
<feature type="binding site" evidence="2">
    <location>
        <position position="234"/>
    </location>
    <ligand>
        <name>Mg(2+)</name>
        <dbReference type="ChEBI" id="CHEBI:18420"/>
        <label>3</label>
    </ligand>
</feature>
<dbReference type="InterPro" id="IPR036676">
    <property type="entry name" value="PurM-like_C_sf"/>
</dbReference>
<feature type="binding site" evidence="2">
    <location>
        <position position="83"/>
    </location>
    <ligand>
        <name>Mg(2+)</name>
        <dbReference type="ChEBI" id="CHEBI:18420"/>
        <label>4</label>
    </ligand>
</feature>
<feature type="binding site" evidence="2">
    <location>
        <position position="83"/>
    </location>
    <ligand>
        <name>Mg(2+)</name>
        <dbReference type="ChEBI" id="CHEBI:18420"/>
        <label>2</label>
    </ligand>
</feature>
<feature type="domain" description="PurM-like C-terminal" evidence="4">
    <location>
        <begin position="212"/>
        <end position="325"/>
    </location>
</feature>
<dbReference type="Pfam" id="PF00586">
    <property type="entry name" value="AIRS"/>
    <property type="match status" value="1"/>
</dbReference>
<feature type="binding site" evidence="2">
    <location>
        <position position="157"/>
    </location>
    <ligand>
        <name>ATP</name>
        <dbReference type="ChEBI" id="CHEBI:30616"/>
    </ligand>
</feature>
<feature type="binding site" evidence="2">
    <location>
        <begin position="130"/>
        <end position="131"/>
    </location>
    <ligand>
        <name>ATP</name>
        <dbReference type="ChEBI" id="CHEBI:30616"/>
    </ligand>
</feature>
<dbReference type="Gene3D" id="3.30.1330.10">
    <property type="entry name" value="PurM-like, N-terminal domain"/>
    <property type="match status" value="1"/>
</dbReference>
<keyword evidence="2 5" id="KW-0808">Transferase</keyword>
<dbReference type="GO" id="GO:0000287">
    <property type="term" value="F:magnesium ion binding"/>
    <property type="evidence" value="ECO:0007669"/>
    <property type="project" value="UniProtKB-UniRule"/>
</dbReference>
<dbReference type="PANTHER" id="PTHR30270:SF0">
    <property type="entry name" value="THIAMINE-MONOPHOSPHATE KINASE"/>
    <property type="match status" value="1"/>
</dbReference>
<feature type="binding site" evidence="2">
    <location>
        <position position="131"/>
    </location>
    <ligand>
        <name>Mg(2+)</name>
        <dbReference type="ChEBI" id="CHEBI:18420"/>
        <label>1</label>
    </ligand>
</feature>
<comment type="function">
    <text evidence="2">Catalyzes the ATP-dependent phosphorylation of thiamine-monophosphate (TMP) to form thiamine-pyrophosphate (TPP), the active form of vitamin B1.</text>
</comment>
<feature type="binding site" evidence="2">
    <location>
        <position position="38"/>
    </location>
    <ligand>
        <name>Mg(2+)</name>
        <dbReference type="ChEBI" id="CHEBI:18420"/>
        <label>4</label>
    </ligand>
</feature>
<dbReference type="InterPro" id="IPR036921">
    <property type="entry name" value="PurM-like_N_sf"/>
</dbReference>
<feature type="binding site" evidence="2">
    <location>
        <position position="54"/>
    </location>
    <ligand>
        <name>Mg(2+)</name>
        <dbReference type="ChEBI" id="CHEBI:18420"/>
        <label>1</label>
    </ligand>
</feature>
<proteinExistence type="inferred from homology"/>
<feature type="binding site" evidence="2">
    <location>
        <position position="61"/>
    </location>
    <ligand>
        <name>substrate</name>
    </ligand>
</feature>
<feature type="binding site" evidence="2">
    <location>
        <position position="38"/>
    </location>
    <ligand>
        <name>Mg(2+)</name>
        <dbReference type="ChEBI" id="CHEBI:18420"/>
        <label>3</label>
    </ligand>
</feature>
<dbReference type="PANTHER" id="PTHR30270">
    <property type="entry name" value="THIAMINE-MONOPHOSPHATE KINASE"/>
    <property type="match status" value="1"/>
</dbReference>
<comment type="miscellaneous">
    <text evidence="2">Reaction mechanism of ThiL seems to utilize a direct, inline transfer of the gamma-phosphate of ATP to TMP rather than a phosphorylated enzyme intermediate.</text>
</comment>
<dbReference type="EC" id="2.7.4.16" evidence="2"/>
<keyword evidence="2" id="KW-0460">Magnesium</keyword>
<feature type="binding site" evidence="2">
    <location>
        <position position="236"/>
    </location>
    <ligand>
        <name>ATP</name>
        <dbReference type="ChEBI" id="CHEBI:30616"/>
    </ligand>
</feature>
<evidence type="ECO:0000313" key="6">
    <source>
        <dbReference type="Proteomes" id="UP001142175"/>
    </source>
</evidence>
<dbReference type="CDD" id="cd02194">
    <property type="entry name" value="ThiL"/>
    <property type="match status" value="1"/>
</dbReference>
<dbReference type="InterPro" id="IPR016188">
    <property type="entry name" value="PurM-like_N"/>
</dbReference>
<dbReference type="RefSeq" id="WP_258423134.1">
    <property type="nucleotide sequence ID" value="NZ_JANAEZ010000005.1"/>
</dbReference>
<comment type="catalytic activity">
    <reaction evidence="2">
        <text>thiamine phosphate + ATP = thiamine diphosphate + ADP</text>
        <dbReference type="Rhea" id="RHEA:15913"/>
        <dbReference type="ChEBI" id="CHEBI:30616"/>
        <dbReference type="ChEBI" id="CHEBI:37575"/>
        <dbReference type="ChEBI" id="CHEBI:58937"/>
        <dbReference type="ChEBI" id="CHEBI:456216"/>
        <dbReference type="EC" id="2.7.4.16"/>
    </reaction>
</comment>
<comment type="similarity">
    <text evidence="2">Belongs to the thiamine-monophosphate kinase family.</text>
</comment>
<keyword evidence="2" id="KW-0067">ATP-binding</keyword>
<keyword evidence="2" id="KW-0547">Nucleotide-binding</keyword>
<sequence length="342" mass="37054">MSDKRTEIGEIGEFGLIDHLSEKIIIKHNSTLRGIGDDAAVIEAGDHVKVVTTDLLLEGVHFDLSYAPLPHLGFKAVAVNVSDIAAMNAIPKQITVSIALSNRFSVEAVDALYSGINAAAEHYGVDVIGGDTTASRSGLVISITAIGDAKKEQLSFRSGAKVNDIVCVTGDLGGALVGLQILEREKQVYLANPEMTPELDGFQYVTGRQLRPEARMDIIHELREMEVVPTSMIDVSDGLASELFHICKASGVGVTIYEDKLPIDKQTFDTAVELNLDPITCVLNGGEDYELLFTIDQKDFSKLEKHPDIHFIGHVTKAEDGKLMVTKSGTVVSLKAQGWKHF</sequence>
<dbReference type="Proteomes" id="UP001142175">
    <property type="component" value="Unassembled WGS sequence"/>
</dbReference>
<feature type="binding site" evidence="2">
    <location>
        <position position="113"/>
    </location>
    <ligand>
        <name>ATP</name>
        <dbReference type="ChEBI" id="CHEBI:30616"/>
    </ligand>
</feature>
<keyword evidence="2" id="KW-0479">Metal-binding</keyword>
<evidence type="ECO:0000256" key="1">
    <source>
        <dbReference type="ARBA" id="ARBA00022977"/>
    </source>
</evidence>
<accession>A0A9X2T0X2</accession>
<keyword evidence="6" id="KW-1185">Reference proteome</keyword>
<feature type="binding site" evidence="2">
    <location>
        <position position="53"/>
    </location>
    <ligand>
        <name>Mg(2+)</name>
        <dbReference type="ChEBI" id="CHEBI:18420"/>
        <label>1</label>
    </ligand>
</feature>
<feature type="binding site" evidence="2">
    <location>
        <position position="54"/>
    </location>
    <ligand>
        <name>Mg(2+)</name>
        <dbReference type="ChEBI" id="CHEBI:18420"/>
        <label>2</label>
    </ligand>
</feature>
<dbReference type="GO" id="GO:0009030">
    <property type="term" value="F:thiamine-phosphate kinase activity"/>
    <property type="evidence" value="ECO:0007669"/>
    <property type="project" value="UniProtKB-UniRule"/>
</dbReference>
<comment type="pathway">
    <text evidence="2">Cofactor biosynthesis; thiamine diphosphate biosynthesis; thiamine diphosphate from thiamine phosphate: step 1/1.</text>
</comment>
<evidence type="ECO:0000313" key="5">
    <source>
        <dbReference type="EMBL" id="MCR9015276.1"/>
    </source>
</evidence>
<dbReference type="GO" id="GO:0005524">
    <property type="term" value="F:ATP binding"/>
    <property type="evidence" value="ECO:0007669"/>
    <property type="project" value="UniProtKB-UniRule"/>
</dbReference>
<feature type="binding site" evidence="2">
    <location>
        <position position="237"/>
    </location>
    <ligand>
        <name>Mg(2+)</name>
        <dbReference type="ChEBI" id="CHEBI:18420"/>
        <label>5</label>
    </ligand>
</feature>
<protein>
    <recommendedName>
        <fullName evidence="2">Thiamine-monophosphate kinase</fullName>
        <shortName evidence="2">TMP kinase</shortName>
        <shortName evidence="2">Thiamine-phosphate kinase</shortName>
        <ecNumber evidence="2">2.7.4.16</ecNumber>
    </recommendedName>
</protein>
<dbReference type="InterPro" id="IPR010918">
    <property type="entry name" value="PurM-like_C_dom"/>
</dbReference>
<dbReference type="GO" id="GO:0009229">
    <property type="term" value="P:thiamine diphosphate biosynthetic process"/>
    <property type="evidence" value="ECO:0007669"/>
    <property type="project" value="UniProtKB-UniRule"/>
</dbReference>
<feature type="binding site" evidence="2">
    <location>
        <position position="287"/>
    </location>
    <ligand>
        <name>substrate</name>
    </ligand>
</feature>
<feature type="binding site" evidence="2">
    <location>
        <position position="83"/>
    </location>
    <ligand>
        <name>Mg(2+)</name>
        <dbReference type="ChEBI" id="CHEBI:18420"/>
        <label>3</label>
    </ligand>
</feature>
<dbReference type="InterPro" id="IPR006283">
    <property type="entry name" value="ThiL-like"/>
</dbReference>
<dbReference type="Pfam" id="PF02769">
    <property type="entry name" value="AIRS_C"/>
    <property type="match status" value="1"/>
</dbReference>
<dbReference type="NCBIfam" id="TIGR01379">
    <property type="entry name" value="thiL"/>
    <property type="match status" value="1"/>
</dbReference>
<evidence type="ECO:0000256" key="2">
    <source>
        <dbReference type="HAMAP-Rule" id="MF_02128"/>
    </source>
</evidence>
<evidence type="ECO:0000259" key="4">
    <source>
        <dbReference type="Pfam" id="PF02769"/>
    </source>
</evidence>
<comment type="caution">
    <text evidence="5">The sequence shown here is derived from an EMBL/GenBank/DDBJ whole genome shotgun (WGS) entry which is preliminary data.</text>
</comment>
<keyword evidence="2 5" id="KW-0418">Kinase</keyword>
<feature type="binding site" evidence="2">
    <location>
        <position position="339"/>
    </location>
    <ligand>
        <name>substrate</name>
    </ligand>
</feature>
<dbReference type="SUPFAM" id="SSF55326">
    <property type="entry name" value="PurM N-terminal domain-like"/>
    <property type="match status" value="1"/>
</dbReference>
<dbReference type="PIRSF" id="PIRSF005303">
    <property type="entry name" value="Thiam_monoph_kin"/>
    <property type="match status" value="1"/>
</dbReference>
<dbReference type="SUPFAM" id="SSF56042">
    <property type="entry name" value="PurM C-terminal domain-like"/>
    <property type="match status" value="1"/>
</dbReference>
<reference evidence="5" key="1">
    <citation type="submission" date="2022-08" db="EMBL/GenBank/DDBJ databases">
        <authorList>
            <person name="Zhang D."/>
        </authorList>
    </citation>
    <scope>NUCLEOTIDE SEQUENCE</scope>
    <source>
        <strain evidence="5">XJ19-11</strain>
    </source>
</reference>
<dbReference type="HAMAP" id="MF_02128">
    <property type="entry name" value="TMP_kinase"/>
    <property type="match status" value="1"/>
</dbReference>
<feature type="domain" description="PurM-like N-terminal" evidence="3">
    <location>
        <begin position="36"/>
        <end position="147"/>
    </location>
</feature>